<organism evidence="1 2">
    <name type="scientific">Plakobranchus ocellatus</name>
    <dbReference type="NCBI Taxonomy" id="259542"/>
    <lineage>
        <taxon>Eukaryota</taxon>
        <taxon>Metazoa</taxon>
        <taxon>Spiralia</taxon>
        <taxon>Lophotrochozoa</taxon>
        <taxon>Mollusca</taxon>
        <taxon>Gastropoda</taxon>
        <taxon>Heterobranchia</taxon>
        <taxon>Euthyneura</taxon>
        <taxon>Panpulmonata</taxon>
        <taxon>Sacoglossa</taxon>
        <taxon>Placobranchoidea</taxon>
        <taxon>Plakobranchidae</taxon>
        <taxon>Plakobranchus</taxon>
    </lineage>
</organism>
<evidence type="ECO:0000313" key="2">
    <source>
        <dbReference type="Proteomes" id="UP000735302"/>
    </source>
</evidence>
<dbReference type="EMBL" id="BLXT01008499">
    <property type="protein sequence ID" value="GFO49770.1"/>
    <property type="molecule type" value="Genomic_DNA"/>
</dbReference>
<gene>
    <name evidence="1" type="ORF">PoB_007627500</name>
</gene>
<proteinExistence type="predicted"/>
<reference evidence="1 2" key="1">
    <citation type="journal article" date="2021" name="Elife">
        <title>Chloroplast acquisition without the gene transfer in kleptoplastic sea slugs, Plakobranchus ocellatus.</title>
        <authorList>
            <person name="Maeda T."/>
            <person name="Takahashi S."/>
            <person name="Yoshida T."/>
            <person name="Shimamura S."/>
            <person name="Takaki Y."/>
            <person name="Nagai Y."/>
            <person name="Toyoda A."/>
            <person name="Suzuki Y."/>
            <person name="Arimoto A."/>
            <person name="Ishii H."/>
            <person name="Satoh N."/>
            <person name="Nishiyama T."/>
            <person name="Hasebe M."/>
            <person name="Maruyama T."/>
            <person name="Minagawa J."/>
            <person name="Obokata J."/>
            <person name="Shigenobu S."/>
        </authorList>
    </citation>
    <scope>NUCLEOTIDE SEQUENCE [LARGE SCALE GENOMIC DNA]</scope>
</reference>
<evidence type="ECO:0000313" key="1">
    <source>
        <dbReference type="EMBL" id="GFO49770.1"/>
    </source>
</evidence>
<sequence>MVDMVGTVGTVNMVDMLDMMRIVGPDRRTQQCRTRSPALPWLIPVCRTSRMIAYVCFRQGAKEDRYDLDEVLV</sequence>
<dbReference type="Proteomes" id="UP000735302">
    <property type="component" value="Unassembled WGS sequence"/>
</dbReference>
<protein>
    <submittedName>
        <fullName evidence="1">Uncharacterized protein</fullName>
    </submittedName>
</protein>
<comment type="caution">
    <text evidence="1">The sequence shown here is derived from an EMBL/GenBank/DDBJ whole genome shotgun (WGS) entry which is preliminary data.</text>
</comment>
<name>A0AAV4E0A5_9GAST</name>
<accession>A0AAV4E0A5</accession>
<keyword evidence="2" id="KW-1185">Reference proteome</keyword>
<dbReference type="AlphaFoldDB" id="A0AAV4E0A5"/>